<accession>A0A9W6S474</accession>
<gene>
    <name evidence="1" type="ORF">Airi02_047030</name>
</gene>
<dbReference type="AlphaFoldDB" id="A0A9W6S474"/>
<dbReference type="InterPro" id="IPR025355">
    <property type="entry name" value="DUF4259"/>
</dbReference>
<dbReference type="EMBL" id="BSTK01000006">
    <property type="protein sequence ID" value="GLY86774.1"/>
    <property type="molecule type" value="Genomic_DNA"/>
</dbReference>
<protein>
    <recommendedName>
        <fullName evidence="3">DUF4259 domain-containing protein</fullName>
    </recommendedName>
</protein>
<evidence type="ECO:0000313" key="1">
    <source>
        <dbReference type="EMBL" id="GLY86774.1"/>
    </source>
</evidence>
<name>A0A9W6S474_9ACTN</name>
<keyword evidence="2" id="KW-1185">Reference proteome</keyword>
<dbReference type="RefSeq" id="WP_285575229.1">
    <property type="nucleotide sequence ID" value="NZ_BSTK01000006.1"/>
</dbReference>
<organism evidence="1 2">
    <name type="scientific">Actinoallomurus iriomotensis</name>
    <dbReference type="NCBI Taxonomy" id="478107"/>
    <lineage>
        <taxon>Bacteria</taxon>
        <taxon>Bacillati</taxon>
        <taxon>Actinomycetota</taxon>
        <taxon>Actinomycetes</taxon>
        <taxon>Streptosporangiales</taxon>
        <taxon>Thermomonosporaceae</taxon>
        <taxon>Actinoallomurus</taxon>
    </lineage>
</organism>
<sequence length="134" mass="14426">MGAWGCGPFDNDTAGDFLAELERTDDTPGRLHKVLSQVVDAPERVDAVDGDRAAAAAALVAIHYAGLDVDPELADDLAALVFDCPEDLAALAGRAFARLLDPTDNEWHDLWVRSNGLDEMAAELEPFRRAVARP</sequence>
<comment type="caution">
    <text evidence="1">The sequence shown here is derived from an EMBL/GenBank/DDBJ whole genome shotgun (WGS) entry which is preliminary data.</text>
</comment>
<proteinExistence type="predicted"/>
<dbReference type="Proteomes" id="UP001165074">
    <property type="component" value="Unassembled WGS sequence"/>
</dbReference>
<evidence type="ECO:0000313" key="2">
    <source>
        <dbReference type="Proteomes" id="UP001165074"/>
    </source>
</evidence>
<reference evidence="1" key="1">
    <citation type="submission" date="2023-03" db="EMBL/GenBank/DDBJ databases">
        <title>Actinoallomurus iriomotensis NBRC 103684.</title>
        <authorList>
            <person name="Ichikawa N."/>
            <person name="Sato H."/>
            <person name="Tonouchi N."/>
        </authorList>
    </citation>
    <scope>NUCLEOTIDE SEQUENCE</scope>
    <source>
        <strain evidence="1">NBRC 103684</strain>
    </source>
</reference>
<evidence type="ECO:0008006" key="3">
    <source>
        <dbReference type="Google" id="ProtNLM"/>
    </source>
</evidence>
<dbReference type="Pfam" id="PF14078">
    <property type="entry name" value="DUF4259"/>
    <property type="match status" value="1"/>
</dbReference>